<dbReference type="CDD" id="cd08210">
    <property type="entry name" value="RLP_RrRLP"/>
    <property type="match status" value="1"/>
</dbReference>
<protein>
    <submittedName>
        <fullName evidence="2">Ribulose-bisphosphate carboxylase</fullName>
    </submittedName>
</protein>
<evidence type="ECO:0000313" key="3">
    <source>
        <dbReference type="Proteomes" id="UP001317532"/>
    </source>
</evidence>
<dbReference type="RefSeq" id="WP_317994922.1">
    <property type="nucleotide sequence ID" value="NZ_AP025523.1"/>
</dbReference>
<organism evidence="2 3">
    <name type="scientific">Vulcanimicrobium alpinum</name>
    <dbReference type="NCBI Taxonomy" id="3016050"/>
    <lineage>
        <taxon>Bacteria</taxon>
        <taxon>Bacillati</taxon>
        <taxon>Vulcanimicrobiota</taxon>
        <taxon>Vulcanimicrobiia</taxon>
        <taxon>Vulcanimicrobiales</taxon>
        <taxon>Vulcanimicrobiaceae</taxon>
        <taxon>Vulcanimicrobium</taxon>
    </lineage>
</organism>
<dbReference type="SFLD" id="SFLDS00014">
    <property type="entry name" value="RuBisCO"/>
    <property type="match status" value="1"/>
</dbReference>
<dbReference type="InterPro" id="IPR000685">
    <property type="entry name" value="RuBisCO_lsu_C"/>
</dbReference>
<dbReference type="GO" id="GO:0015977">
    <property type="term" value="P:carbon fixation"/>
    <property type="evidence" value="ECO:0007669"/>
    <property type="project" value="InterPro"/>
</dbReference>
<keyword evidence="3" id="KW-1185">Reference proteome</keyword>
<dbReference type="Pfam" id="PF00016">
    <property type="entry name" value="RuBisCO_large"/>
    <property type="match status" value="1"/>
</dbReference>
<dbReference type="GO" id="GO:0016984">
    <property type="term" value="F:ribulose-bisphosphate carboxylase activity"/>
    <property type="evidence" value="ECO:0007669"/>
    <property type="project" value="InterPro"/>
</dbReference>
<dbReference type="AlphaFoldDB" id="A0AAN1XXQ1"/>
<dbReference type="GO" id="GO:0000287">
    <property type="term" value="F:magnesium ion binding"/>
    <property type="evidence" value="ECO:0007669"/>
    <property type="project" value="InterPro"/>
</dbReference>
<dbReference type="KEGG" id="vab:WPS_25970"/>
<dbReference type="Gene3D" id="3.20.20.110">
    <property type="entry name" value="Ribulose bisphosphate carboxylase, large subunit, C-terminal domain"/>
    <property type="match status" value="1"/>
</dbReference>
<dbReference type="SUPFAM" id="SSF51649">
    <property type="entry name" value="RuBisCo, C-terminal domain"/>
    <property type="match status" value="1"/>
</dbReference>
<dbReference type="InterPro" id="IPR036376">
    <property type="entry name" value="RuBisCO_lsu_C_sf"/>
</dbReference>
<reference evidence="2 3" key="1">
    <citation type="journal article" date="2022" name="ISME Commun">
        <title>Vulcanimicrobium alpinus gen. nov. sp. nov., the first cultivated representative of the candidate phylum 'Eremiobacterota', is a metabolically versatile aerobic anoxygenic phototroph.</title>
        <authorList>
            <person name="Yabe S."/>
            <person name="Muto K."/>
            <person name="Abe K."/>
            <person name="Yokota A."/>
            <person name="Staudigel H."/>
            <person name="Tebo B.M."/>
        </authorList>
    </citation>
    <scope>NUCLEOTIDE SEQUENCE [LARGE SCALE GENOMIC DNA]</scope>
    <source>
        <strain evidence="2 3">WC8-2</strain>
    </source>
</reference>
<gene>
    <name evidence="2" type="ORF">WPS_25970</name>
</gene>
<dbReference type="SFLD" id="SFLDG00301">
    <property type="entry name" value="RuBisCO-like_proteins"/>
    <property type="match status" value="1"/>
</dbReference>
<proteinExistence type="predicted"/>
<dbReference type="Gene3D" id="3.30.70.150">
    <property type="entry name" value="RuBisCO large subunit, N-terminal domain"/>
    <property type="match status" value="1"/>
</dbReference>
<dbReference type="EMBL" id="AP025523">
    <property type="protein sequence ID" value="BDE07321.1"/>
    <property type="molecule type" value="Genomic_DNA"/>
</dbReference>
<sequence>MAWLTATYLIDAAPDEIEARASALAIEQSVECPLAAIGDQRVLHEIVGRVAGIEPAGDGRYRVDVGLAVETTGGEPAQLMNMIFGNCSLWEHVRFVDVTLPEPLLARFPGPRHGIAGIRALLDAPQRAMTSTAVKPQGLPVAELARLCKTFALGGVDIVKDDHGIANQTYSPFDERVRACQRAVLEAVETTGKPAFYAPSLSGTPRVLRERARLARDLGVRVVLVAPMLIGLPAFADLVDEFPEFVYLAHPSAAGGRIDPVLIFGKLFRLFGADAVIFTNYGGRFAYPRESCAALAAAARAPWGTLAPALPVPAGGMLLERVDELLEFYGDDTMMLIGGNLLIARDALLERTREYVAKVEGHGRTHVALHA</sequence>
<dbReference type="InterPro" id="IPR036422">
    <property type="entry name" value="RuBisCO_lsu_N_sf"/>
</dbReference>
<feature type="domain" description="Ribulose bisphosphate carboxylase large subunit C-terminal" evidence="1">
    <location>
        <begin position="114"/>
        <end position="339"/>
    </location>
</feature>
<dbReference type="PANTHER" id="PTHR42704">
    <property type="entry name" value="RIBULOSE BISPHOSPHATE CARBOXYLASE"/>
    <property type="match status" value="1"/>
</dbReference>
<name>A0AAN1XXQ1_UNVUL</name>
<dbReference type="InterPro" id="IPR033966">
    <property type="entry name" value="RuBisCO"/>
</dbReference>
<accession>A0AAN1XXQ1</accession>
<dbReference type="SUPFAM" id="SSF54966">
    <property type="entry name" value="RuBisCO, large subunit, small (N-terminal) domain"/>
    <property type="match status" value="1"/>
</dbReference>
<evidence type="ECO:0000259" key="1">
    <source>
        <dbReference type="Pfam" id="PF00016"/>
    </source>
</evidence>
<dbReference type="PANTHER" id="PTHR42704:SF17">
    <property type="entry name" value="RIBULOSE BISPHOSPHATE CARBOXYLASE LARGE CHAIN"/>
    <property type="match status" value="1"/>
</dbReference>
<evidence type="ECO:0000313" key="2">
    <source>
        <dbReference type="EMBL" id="BDE07321.1"/>
    </source>
</evidence>
<dbReference type="Proteomes" id="UP001317532">
    <property type="component" value="Chromosome"/>
</dbReference>